<evidence type="ECO:0000256" key="1">
    <source>
        <dbReference type="ARBA" id="ARBA00004328"/>
    </source>
</evidence>
<feature type="region of interest" description="Disordered" evidence="2">
    <location>
        <begin position="70"/>
        <end position="93"/>
    </location>
</feature>
<dbReference type="OrthoDB" id="3690431at2"/>
<evidence type="ECO:0000313" key="5">
    <source>
        <dbReference type="Proteomes" id="UP000317422"/>
    </source>
</evidence>
<evidence type="ECO:0000256" key="2">
    <source>
        <dbReference type="SAM" id="MobiDB-lite"/>
    </source>
</evidence>
<dbReference type="RefSeq" id="WP_141921841.1">
    <property type="nucleotide sequence ID" value="NZ_VFQC01000001.1"/>
</dbReference>
<organism evidence="4 5">
    <name type="scientific">Haloactinospora alba</name>
    <dbReference type="NCBI Taxonomy" id="405555"/>
    <lineage>
        <taxon>Bacteria</taxon>
        <taxon>Bacillati</taxon>
        <taxon>Actinomycetota</taxon>
        <taxon>Actinomycetes</taxon>
        <taxon>Streptosporangiales</taxon>
        <taxon>Nocardiopsidaceae</taxon>
        <taxon>Haloactinospora</taxon>
    </lineage>
</organism>
<evidence type="ECO:0000313" key="4">
    <source>
        <dbReference type="EMBL" id="TQN30608.1"/>
    </source>
</evidence>
<dbReference type="Proteomes" id="UP000317422">
    <property type="component" value="Unassembled WGS sequence"/>
</dbReference>
<evidence type="ECO:0000259" key="3">
    <source>
        <dbReference type="Pfam" id="PF05065"/>
    </source>
</evidence>
<sequence length="485" mass="53357">MGTPIPDEEPRSIEDREARIAEIDERIAELDAEYSGTRMADEAREEWNSLNSERDNHLTTVQEMRARRQRLQEVSRTQPNAGERADATAQAPSFVKSRGADIYEISRLRADSSSEEEYRDKLHDNARRAIERAKFPPDAGRSREDVAEHVEDLLARTDSRDGWLAKRILTTGNPVYDRAFGKAVMHGPHTWTAEEQRQMALSPDSAGGFAVPFQLDPTVILTSDGSTSPLRQIARVEQITSKTWQGVTSQGITVSRSGEGAEADDDSFTISQPEVTPSRVIANVPFSVEVDQDWPQLRSEISRLLMDAKEREEDSSFVTGDGSGNNPNGVVATLAASSEVLDGGSFDVDDLYSLEEALPVRSRGRGRFLANKSVYNDVRSLSTGSDGGDLWVRLGSGQPSELLGYPAHEASAMAGSGTEGNRYLLFGDFSQFLIVDRLGMTVELQPHVLGSSNQRWTGQRAVVAIWRNSSLVLADNAFRVLVNGT</sequence>
<accession>A0A543NFJ6</accession>
<dbReference type="AlphaFoldDB" id="A0A543NFJ6"/>
<keyword evidence="5" id="KW-1185">Reference proteome</keyword>
<dbReference type="NCBIfam" id="TIGR01554">
    <property type="entry name" value="major_cap_HK97"/>
    <property type="match status" value="1"/>
</dbReference>
<feature type="domain" description="Phage capsid-like C-terminal" evidence="3">
    <location>
        <begin position="207"/>
        <end position="481"/>
    </location>
</feature>
<dbReference type="InterPro" id="IPR054612">
    <property type="entry name" value="Phage_capsid-like_C"/>
</dbReference>
<comment type="caution">
    <text evidence="4">The sequence shown here is derived from an EMBL/GenBank/DDBJ whole genome shotgun (WGS) entry which is preliminary data.</text>
</comment>
<dbReference type="EMBL" id="VFQC01000001">
    <property type="protein sequence ID" value="TQN30608.1"/>
    <property type="molecule type" value="Genomic_DNA"/>
</dbReference>
<reference evidence="4 5" key="1">
    <citation type="submission" date="2019-06" db="EMBL/GenBank/DDBJ databases">
        <title>Sequencing the genomes of 1000 actinobacteria strains.</title>
        <authorList>
            <person name="Klenk H.-P."/>
        </authorList>
    </citation>
    <scope>NUCLEOTIDE SEQUENCE [LARGE SCALE GENOMIC DNA]</scope>
    <source>
        <strain evidence="4 5">DSM 45015</strain>
    </source>
</reference>
<proteinExistence type="predicted"/>
<comment type="subcellular location">
    <subcellularLocation>
        <location evidence="1">Virion</location>
    </subcellularLocation>
</comment>
<dbReference type="Pfam" id="PF05065">
    <property type="entry name" value="Phage_capsid"/>
    <property type="match status" value="1"/>
</dbReference>
<dbReference type="Gene3D" id="3.30.2400.10">
    <property type="entry name" value="Major capsid protein gp5"/>
    <property type="match status" value="1"/>
</dbReference>
<protein>
    <submittedName>
        <fullName evidence="4">HK97 family phage major capsid protein</fullName>
    </submittedName>
</protein>
<gene>
    <name evidence="4" type="ORF">FHX37_0490</name>
</gene>
<name>A0A543NFJ6_9ACTN</name>
<dbReference type="InterPro" id="IPR024455">
    <property type="entry name" value="Phage_capsid"/>
</dbReference>
<dbReference type="SUPFAM" id="SSF56563">
    <property type="entry name" value="Major capsid protein gp5"/>
    <property type="match status" value="1"/>
</dbReference>